<name>A0A0F9ELW3_9ZZZZ</name>
<evidence type="ECO:0000256" key="1">
    <source>
        <dbReference type="SAM" id="Coils"/>
    </source>
</evidence>
<organism evidence="2">
    <name type="scientific">marine sediment metagenome</name>
    <dbReference type="NCBI Taxonomy" id="412755"/>
    <lineage>
        <taxon>unclassified sequences</taxon>
        <taxon>metagenomes</taxon>
        <taxon>ecological metagenomes</taxon>
    </lineage>
</organism>
<proteinExistence type="predicted"/>
<sequence>MTDVLSPEQVAGIRDRSLHGHLGVSPTSIVALCDTVDDLRKRLNNLRHEQNRWVESDQAAMRREKKALQDVADLSERLRKVREFTYCAYCNERFRVDGADATGAVERHIFSCEKHPIRHLAAALRGLLDSGVGFDDERIKYITVQIHREDWRVARELLAEMGGKRCHTGH</sequence>
<comment type="caution">
    <text evidence="2">The sequence shown here is derived from an EMBL/GenBank/DDBJ whole genome shotgun (WGS) entry which is preliminary data.</text>
</comment>
<gene>
    <name evidence="2" type="ORF">LCGC14_2058010</name>
</gene>
<dbReference type="EMBL" id="LAZR01024439">
    <property type="protein sequence ID" value="KKL75123.1"/>
    <property type="molecule type" value="Genomic_DNA"/>
</dbReference>
<accession>A0A0F9ELW3</accession>
<protein>
    <submittedName>
        <fullName evidence="2">Uncharacterized protein</fullName>
    </submittedName>
</protein>
<keyword evidence="1" id="KW-0175">Coiled coil</keyword>
<evidence type="ECO:0000313" key="2">
    <source>
        <dbReference type="EMBL" id="KKL75123.1"/>
    </source>
</evidence>
<feature type="coiled-coil region" evidence="1">
    <location>
        <begin position="29"/>
        <end position="56"/>
    </location>
</feature>
<dbReference type="AlphaFoldDB" id="A0A0F9ELW3"/>
<reference evidence="2" key="1">
    <citation type="journal article" date="2015" name="Nature">
        <title>Complex archaea that bridge the gap between prokaryotes and eukaryotes.</title>
        <authorList>
            <person name="Spang A."/>
            <person name="Saw J.H."/>
            <person name="Jorgensen S.L."/>
            <person name="Zaremba-Niedzwiedzka K."/>
            <person name="Martijn J."/>
            <person name="Lind A.E."/>
            <person name="van Eijk R."/>
            <person name="Schleper C."/>
            <person name="Guy L."/>
            <person name="Ettema T.J."/>
        </authorList>
    </citation>
    <scope>NUCLEOTIDE SEQUENCE</scope>
</reference>